<feature type="signal peptide" evidence="1">
    <location>
        <begin position="1"/>
        <end position="17"/>
    </location>
</feature>
<evidence type="ECO:0000313" key="2">
    <source>
        <dbReference type="EMBL" id="MXU86879.1"/>
    </source>
</evidence>
<feature type="chain" id="PRO_5025381356" description="Secreted protein" evidence="1">
    <location>
        <begin position="18"/>
        <end position="93"/>
    </location>
</feature>
<sequence length="93" mass="10627">MAILHFFFLQFIVSLFPQLPFRCISSRMYACLAVCQPRNASNVLASGAIRLPEKQRAAVLHSLYRVSPPWELDTEKQCSYTITSDFQGDVWTV</sequence>
<dbReference type="AlphaFoldDB" id="A0A6B0U307"/>
<reference evidence="2" key="1">
    <citation type="submission" date="2019-12" db="EMBL/GenBank/DDBJ databases">
        <title>An insight into the sialome of adult female Ixodes ricinus ticks feeding for 6 days.</title>
        <authorList>
            <person name="Perner J."/>
            <person name="Ribeiro J.M.C."/>
        </authorList>
    </citation>
    <scope>NUCLEOTIDE SEQUENCE</scope>
    <source>
        <strain evidence="2">Semi-engorged</strain>
        <tissue evidence="2">Salivary glands</tissue>
    </source>
</reference>
<accession>A0A6B0U307</accession>
<protein>
    <recommendedName>
        <fullName evidence="3">Secreted protein</fullName>
    </recommendedName>
</protein>
<keyword evidence="1" id="KW-0732">Signal</keyword>
<evidence type="ECO:0008006" key="3">
    <source>
        <dbReference type="Google" id="ProtNLM"/>
    </source>
</evidence>
<name>A0A6B0U307_IXORI</name>
<proteinExistence type="predicted"/>
<organism evidence="2">
    <name type="scientific">Ixodes ricinus</name>
    <name type="common">Common tick</name>
    <name type="synonym">Acarus ricinus</name>
    <dbReference type="NCBI Taxonomy" id="34613"/>
    <lineage>
        <taxon>Eukaryota</taxon>
        <taxon>Metazoa</taxon>
        <taxon>Ecdysozoa</taxon>
        <taxon>Arthropoda</taxon>
        <taxon>Chelicerata</taxon>
        <taxon>Arachnida</taxon>
        <taxon>Acari</taxon>
        <taxon>Parasitiformes</taxon>
        <taxon>Ixodida</taxon>
        <taxon>Ixodoidea</taxon>
        <taxon>Ixodidae</taxon>
        <taxon>Ixodinae</taxon>
        <taxon>Ixodes</taxon>
    </lineage>
</organism>
<dbReference type="EMBL" id="GIFC01004796">
    <property type="protein sequence ID" value="MXU86879.1"/>
    <property type="molecule type" value="Transcribed_RNA"/>
</dbReference>
<evidence type="ECO:0000256" key="1">
    <source>
        <dbReference type="SAM" id="SignalP"/>
    </source>
</evidence>